<dbReference type="EMBL" id="OIVN01004946">
    <property type="protein sequence ID" value="SPD20109.1"/>
    <property type="molecule type" value="Genomic_DNA"/>
</dbReference>
<gene>
    <name evidence="1" type="ORF">FSB_LOCUS47991</name>
</gene>
<name>A0A2N9I7V9_FAGSY</name>
<dbReference type="AlphaFoldDB" id="A0A2N9I7V9"/>
<proteinExistence type="predicted"/>
<evidence type="ECO:0000313" key="1">
    <source>
        <dbReference type="EMBL" id="SPD20109.1"/>
    </source>
</evidence>
<organism evidence="1">
    <name type="scientific">Fagus sylvatica</name>
    <name type="common">Beechnut</name>
    <dbReference type="NCBI Taxonomy" id="28930"/>
    <lineage>
        <taxon>Eukaryota</taxon>
        <taxon>Viridiplantae</taxon>
        <taxon>Streptophyta</taxon>
        <taxon>Embryophyta</taxon>
        <taxon>Tracheophyta</taxon>
        <taxon>Spermatophyta</taxon>
        <taxon>Magnoliopsida</taxon>
        <taxon>eudicotyledons</taxon>
        <taxon>Gunneridae</taxon>
        <taxon>Pentapetalae</taxon>
        <taxon>rosids</taxon>
        <taxon>fabids</taxon>
        <taxon>Fagales</taxon>
        <taxon>Fagaceae</taxon>
        <taxon>Fagus</taxon>
    </lineage>
</organism>
<protein>
    <submittedName>
        <fullName evidence="1">Uncharacterized protein</fullName>
    </submittedName>
</protein>
<accession>A0A2N9I7V9</accession>
<sequence length="100" mass="11782">MEHGGHLHRTRCQDEWLFRPNDFKTLGVDGLRGEYMKRLIEPLVCKEYISKRPVLIPYHKGGRRLHIGFQEFTEDLATRSQAIMDHLHSVKGGLYYPFQN</sequence>
<reference evidence="1" key="1">
    <citation type="submission" date="2018-02" db="EMBL/GenBank/DDBJ databases">
        <authorList>
            <person name="Cohen D.B."/>
            <person name="Kent A.D."/>
        </authorList>
    </citation>
    <scope>NUCLEOTIDE SEQUENCE</scope>
</reference>